<evidence type="ECO:0000313" key="12">
    <source>
        <dbReference type="Proteomes" id="UP001255856"/>
    </source>
</evidence>
<comment type="caution">
    <text evidence="11">The sequence shown here is derived from an EMBL/GenBank/DDBJ whole genome shotgun (WGS) entry which is preliminary data.</text>
</comment>
<dbReference type="EMBL" id="JASFZW010000001">
    <property type="protein sequence ID" value="KAK2080409.1"/>
    <property type="molecule type" value="Genomic_DNA"/>
</dbReference>
<evidence type="ECO:0000256" key="5">
    <source>
        <dbReference type="ARBA" id="ARBA00022642"/>
    </source>
</evidence>
<evidence type="ECO:0000256" key="1">
    <source>
        <dbReference type="ARBA" id="ARBA00001966"/>
    </source>
</evidence>
<gene>
    <name evidence="11" type="ORF">QBZ16_000262</name>
</gene>
<evidence type="ECO:0000256" key="3">
    <source>
        <dbReference type="ARBA" id="ARBA00012669"/>
    </source>
</evidence>
<evidence type="ECO:0000256" key="2">
    <source>
        <dbReference type="ARBA" id="ARBA00005065"/>
    </source>
</evidence>
<keyword evidence="12" id="KW-1185">Reference proteome</keyword>
<reference evidence="11" key="1">
    <citation type="submission" date="2021-01" db="EMBL/GenBank/DDBJ databases">
        <authorList>
            <person name="Eckstrom K.M.E."/>
        </authorList>
    </citation>
    <scope>NUCLEOTIDE SEQUENCE</scope>
    <source>
        <strain evidence="11">UVCC 0001</strain>
    </source>
</reference>
<dbReference type="FunFam" id="3.40.50.10800:FF:000006">
    <property type="entry name" value="Quinolinate synthase, chloroplastic"/>
    <property type="match status" value="1"/>
</dbReference>
<dbReference type="AlphaFoldDB" id="A0AAD9IN63"/>
<keyword evidence="9" id="KW-0411">Iron-sulfur</keyword>
<sequence>MGVVVNLTSSIGLSANPELLAAFGACGDDRERSSLLLTLARSAPRPGRVRPPRRHARRGLQLARLADVRGGRVWAAALAADSDSELHRGLCAVALAPLQGLRAAEVLAFDAGGALAPLGARWGALDAQPRQRPGLAAGRGAAPRARARARPGAPGPFPSLVIGAGGVAPRGAYAEAQARYLDPDAARVDALVAALSAKRVGVVAHFYMDPEVQGVLASAAQRWPHVAISDSLVMADKAVAMARGGCEAVAVLGVDFMSENVRAMLDEAGYGHVAVYRMDPGAIGCSLAEAAESAAYKAYVARAAAHPSPAIHVVYINTSLRTKARAQAAVPTITCTSSNVVNTVLSAYAAIPGVHVWYGPDSAASVRDALARFHYFDAGMCVVHHMFGAAVCETVRDSYADAYIAAHFEVPGEMFALGLEASRRGAGVVGSTSNILDFILAKVRQATAADEEGKAATSSSSSSNRRLQFVLGTETGMITAIVRAVRAELEALPAERRVEVEVVFPVAADAIATAEQARDDAPLTLPGGLAVVPGPAGGEGCSAAGGCASCPYMKMNTLDALVGICDAIGDPRREAALAAHAPVPYRERVQGRSVAALGCETILHMRDFQRDKRIPDRLVEDVLARKGAE</sequence>
<evidence type="ECO:0000256" key="6">
    <source>
        <dbReference type="ARBA" id="ARBA00022679"/>
    </source>
</evidence>
<accession>A0AAD9IN63</accession>
<dbReference type="GO" id="GO:0051539">
    <property type="term" value="F:4 iron, 4 sulfur cluster binding"/>
    <property type="evidence" value="ECO:0007669"/>
    <property type="project" value="UniProtKB-KW"/>
</dbReference>
<dbReference type="Gene3D" id="3.90.1010.10">
    <property type="match status" value="1"/>
</dbReference>
<evidence type="ECO:0000256" key="4">
    <source>
        <dbReference type="ARBA" id="ARBA00022485"/>
    </source>
</evidence>
<dbReference type="Pfam" id="PF02445">
    <property type="entry name" value="NadA"/>
    <property type="match status" value="1"/>
</dbReference>
<protein>
    <recommendedName>
        <fullName evidence="3">quinolinate synthase</fullName>
        <ecNumber evidence="3">2.5.1.72</ecNumber>
    </recommendedName>
</protein>
<dbReference type="Gene3D" id="3.40.50.10800">
    <property type="entry name" value="NadA-like"/>
    <property type="match status" value="3"/>
</dbReference>
<keyword evidence="5" id="KW-0662">Pyridine nucleotide biosynthesis</keyword>
<keyword evidence="6" id="KW-0808">Transferase</keyword>
<name>A0AAD9IN63_PROWI</name>
<comment type="pathway">
    <text evidence="2">Cofactor biosynthesis; NAD(+) biosynthesis; quinolinate from iminoaspartate: step 1/1.</text>
</comment>
<dbReference type="EC" id="2.5.1.72" evidence="3"/>
<dbReference type="InterPro" id="IPR003473">
    <property type="entry name" value="NadA"/>
</dbReference>
<dbReference type="GO" id="GO:0046872">
    <property type="term" value="F:metal ion binding"/>
    <property type="evidence" value="ECO:0007669"/>
    <property type="project" value="UniProtKB-KW"/>
</dbReference>
<keyword evidence="7" id="KW-0479">Metal-binding</keyword>
<dbReference type="SUPFAM" id="SSF142754">
    <property type="entry name" value="NadA-like"/>
    <property type="match status" value="1"/>
</dbReference>
<proteinExistence type="predicted"/>
<evidence type="ECO:0000313" key="11">
    <source>
        <dbReference type="EMBL" id="KAK2080409.1"/>
    </source>
</evidence>
<organism evidence="11 12">
    <name type="scientific">Prototheca wickerhamii</name>
    <dbReference type="NCBI Taxonomy" id="3111"/>
    <lineage>
        <taxon>Eukaryota</taxon>
        <taxon>Viridiplantae</taxon>
        <taxon>Chlorophyta</taxon>
        <taxon>core chlorophytes</taxon>
        <taxon>Trebouxiophyceae</taxon>
        <taxon>Chlorellales</taxon>
        <taxon>Chlorellaceae</taxon>
        <taxon>Prototheca</taxon>
    </lineage>
</organism>
<dbReference type="Proteomes" id="UP001255856">
    <property type="component" value="Unassembled WGS sequence"/>
</dbReference>
<dbReference type="GO" id="GO:0008987">
    <property type="term" value="F:quinolinate synthetase A activity"/>
    <property type="evidence" value="ECO:0007669"/>
    <property type="project" value="InterPro"/>
</dbReference>
<keyword evidence="8" id="KW-0408">Iron</keyword>
<dbReference type="SUPFAM" id="SSF82649">
    <property type="entry name" value="SufE/NifU"/>
    <property type="match status" value="1"/>
</dbReference>
<evidence type="ECO:0000256" key="8">
    <source>
        <dbReference type="ARBA" id="ARBA00023004"/>
    </source>
</evidence>
<dbReference type="PANTHER" id="PTHR30573">
    <property type="entry name" value="QUINOLINATE SYNTHETASE A"/>
    <property type="match status" value="1"/>
</dbReference>
<dbReference type="GO" id="GO:0009507">
    <property type="term" value="C:chloroplast"/>
    <property type="evidence" value="ECO:0007669"/>
    <property type="project" value="TreeGrafter"/>
</dbReference>
<evidence type="ECO:0000256" key="7">
    <source>
        <dbReference type="ARBA" id="ARBA00022723"/>
    </source>
</evidence>
<dbReference type="PANTHER" id="PTHR30573:SF0">
    <property type="entry name" value="QUINOLINATE SYNTHASE, CHLOROPLASTIC"/>
    <property type="match status" value="1"/>
</dbReference>
<dbReference type="InterPro" id="IPR036094">
    <property type="entry name" value="NadA_sf"/>
</dbReference>
<evidence type="ECO:0000256" key="10">
    <source>
        <dbReference type="SAM" id="MobiDB-lite"/>
    </source>
</evidence>
<dbReference type="GO" id="GO:0034628">
    <property type="term" value="P:'de novo' NAD+ biosynthetic process from L-aspartate"/>
    <property type="evidence" value="ECO:0007669"/>
    <property type="project" value="TreeGrafter"/>
</dbReference>
<evidence type="ECO:0000256" key="9">
    <source>
        <dbReference type="ARBA" id="ARBA00023014"/>
    </source>
</evidence>
<feature type="compositionally biased region" description="Low complexity" evidence="10">
    <location>
        <begin position="132"/>
        <end position="144"/>
    </location>
</feature>
<comment type="cofactor">
    <cofactor evidence="1">
        <name>[4Fe-4S] cluster</name>
        <dbReference type="ChEBI" id="CHEBI:49883"/>
    </cofactor>
</comment>
<keyword evidence="4" id="KW-0004">4Fe-4S</keyword>
<feature type="region of interest" description="Disordered" evidence="10">
    <location>
        <begin position="132"/>
        <end position="154"/>
    </location>
</feature>